<sequence length="334" mass="35591">MARDLAIDLGTANTLVYARGEGIVLAEPSVIALNTQSREVLAMGSDAWRMIGRTPSHVVAHRPLRKGAITDFDVTQRMVRLILQRVGVSRFNRPRVVICVPSAITPVERRAVTEACRRSGASDAQLIEQPLAAAIGADLPIGEAFGSMVVDVGGGTSESALLSLGGVVEIEAVRIGSFDIDQAIQAHVRREYGLAIGERTAEEIKWTIGSAAETPGEGRAEVKGREMMTGMPKTVILTPAEIRNAIDDPVSAIVESVVSCLSKAAPELAQDLLVSGVHLVGGGSLLRGFDTRLFRETGVPVVHADSPMECVVLGAGQCVEDFDMMRAMFIDARR</sequence>
<comment type="similarity">
    <text evidence="6">Belongs to the FtsA/MreB family.</text>
</comment>
<dbReference type="HAMAP" id="MF_02207">
    <property type="entry name" value="MreB"/>
    <property type="match status" value="1"/>
</dbReference>
<protein>
    <recommendedName>
        <fullName evidence="8">Cell shape-determining protein MreB</fullName>
    </recommendedName>
</protein>
<dbReference type="PANTHER" id="PTHR42749:SF1">
    <property type="entry name" value="CELL SHAPE-DETERMINING PROTEIN MREB"/>
    <property type="match status" value="1"/>
</dbReference>
<keyword evidence="5" id="KW-0133">Cell shape</keyword>
<accession>A0A382AIC9</accession>
<organism evidence="7">
    <name type="scientific">marine metagenome</name>
    <dbReference type="NCBI Taxonomy" id="408172"/>
    <lineage>
        <taxon>unclassified sequences</taxon>
        <taxon>metagenomes</taxon>
        <taxon>ecological metagenomes</taxon>
    </lineage>
</organism>
<dbReference type="InterPro" id="IPR056546">
    <property type="entry name" value="MreB_MamK-like"/>
</dbReference>
<dbReference type="CDD" id="cd10225">
    <property type="entry name" value="ASKHA_NBD_MreB-like"/>
    <property type="match status" value="1"/>
</dbReference>
<dbReference type="SUPFAM" id="SSF53067">
    <property type="entry name" value="Actin-like ATPase domain"/>
    <property type="match status" value="2"/>
</dbReference>
<keyword evidence="4" id="KW-0067">ATP-binding</keyword>
<evidence type="ECO:0000256" key="2">
    <source>
        <dbReference type="ARBA" id="ARBA00022490"/>
    </source>
</evidence>
<evidence type="ECO:0000256" key="6">
    <source>
        <dbReference type="ARBA" id="ARBA00023458"/>
    </source>
</evidence>
<dbReference type="InterPro" id="IPR004753">
    <property type="entry name" value="MreB"/>
</dbReference>
<reference evidence="7" key="1">
    <citation type="submission" date="2018-05" db="EMBL/GenBank/DDBJ databases">
        <authorList>
            <person name="Lanie J.A."/>
            <person name="Ng W.-L."/>
            <person name="Kazmierczak K.M."/>
            <person name="Andrzejewski T.M."/>
            <person name="Davidsen T.M."/>
            <person name="Wayne K.J."/>
            <person name="Tettelin H."/>
            <person name="Glass J.I."/>
            <person name="Rusch D."/>
            <person name="Podicherti R."/>
            <person name="Tsui H.-C.T."/>
            <person name="Winkler M.E."/>
        </authorList>
    </citation>
    <scope>NUCLEOTIDE SEQUENCE</scope>
</reference>
<dbReference type="PRINTS" id="PR01652">
    <property type="entry name" value="SHAPEPROTEIN"/>
</dbReference>
<dbReference type="GO" id="GO:0005737">
    <property type="term" value="C:cytoplasm"/>
    <property type="evidence" value="ECO:0007669"/>
    <property type="project" value="UniProtKB-SubCell"/>
</dbReference>
<evidence type="ECO:0000313" key="7">
    <source>
        <dbReference type="EMBL" id="SVB01238.1"/>
    </source>
</evidence>
<evidence type="ECO:0000256" key="3">
    <source>
        <dbReference type="ARBA" id="ARBA00022741"/>
    </source>
</evidence>
<evidence type="ECO:0000256" key="4">
    <source>
        <dbReference type="ARBA" id="ARBA00022840"/>
    </source>
</evidence>
<keyword evidence="2" id="KW-0963">Cytoplasm</keyword>
<comment type="subcellular location">
    <subcellularLocation>
        <location evidence="1">Cytoplasm</location>
    </subcellularLocation>
</comment>
<dbReference type="GO" id="GO:0000902">
    <property type="term" value="P:cell morphogenesis"/>
    <property type="evidence" value="ECO:0007669"/>
    <property type="project" value="InterPro"/>
</dbReference>
<proteinExistence type="inferred from homology"/>
<dbReference type="NCBIfam" id="TIGR00904">
    <property type="entry name" value="mreB"/>
    <property type="match status" value="1"/>
</dbReference>
<dbReference type="AlphaFoldDB" id="A0A382AIC9"/>
<keyword evidence="3" id="KW-0547">Nucleotide-binding</keyword>
<name>A0A382AIC9_9ZZZZ</name>
<evidence type="ECO:0008006" key="8">
    <source>
        <dbReference type="Google" id="ProtNLM"/>
    </source>
</evidence>
<dbReference type="GO" id="GO:0005524">
    <property type="term" value="F:ATP binding"/>
    <property type="evidence" value="ECO:0007669"/>
    <property type="project" value="UniProtKB-KW"/>
</dbReference>
<dbReference type="InterPro" id="IPR043129">
    <property type="entry name" value="ATPase_NBD"/>
</dbReference>
<dbReference type="PANTHER" id="PTHR42749">
    <property type="entry name" value="CELL SHAPE-DETERMINING PROTEIN MREB"/>
    <property type="match status" value="1"/>
</dbReference>
<dbReference type="Gene3D" id="3.30.420.40">
    <property type="match status" value="3"/>
</dbReference>
<gene>
    <name evidence="7" type="ORF">METZ01_LOCUS154092</name>
</gene>
<evidence type="ECO:0000256" key="5">
    <source>
        <dbReference type="ARBA" id="ARBA00022960"/>
    </source>
</evidence>
<dbReference type="EMBL" id="UINC01025520">
    <property type="protein sequence ID" value="SVB01238.1"/>
    <property type="molecule type" value="Genomic_DNA"/>
</dbReference>
<dbReference type="Pfam" id="PF06723">
    <property type="entry name" value="MreB_Mbl"/>
    <property type="match status" value="1"/>
</dbReference>
<dbReference type="GO" id="GO:0008360">
    <property type="term" value="P:regulation of cell shape"/>
    <property type="evidence" value="ECO:0007669"/>
    <property type="project" value="UniProtKB-KW"/>
</dbReference>
<dbReference type="NCBIfam" id="NF010539">
    <property type="entry name" value="PRK13927.1"/>
    <property type="match status" value="1"/>
</dbReference>
<evidence type="ECO:0000256" key="1">
    <source>
        <dbReference type="ARBA" id="ARBA00004496"/>
    </source>
</evidence>